<protein>
    <submittedName>
        <fullName evidence="1">Uncharacterized protein</fullName>
    </submittedName>
</protein>
<dbReference type="Proteomes" id="UP001501697">
    <property type="component" value="Unassembled WGS sequence"/>
</dbReference>
<reference evidence="2" key="1">
    <citation type="journal article" date="2019" name="Int. J. Syst. Evol. Microbiol.">
        <title>The Global Catalogue of Microorganisms (GCM) 10K type strain sequencing project: providing services to taxonomists for standard genome sequencing and annotation.</title>
        <authorList>
            <consortium name="The Broad Institute Genomics Platform"/>
            <consortium name="The Broad Institute Genome Sequencing Center for Infectious Disease"/>
            <person name="Wu L."/>
            <person name="Ma J."/>
        </authorList>
    </citation>
    <scope>NUCLEOTIDE SEQUENCE [LARGE SCALE GENOMIC DNA]</scope>
    <source>
        <strain evidence="2">JCM 16544</strain>
    </source>
</reference>
<dbReference type="EMBL" id="BAAAYU010000005">
    <property type="protein sequence ID" value="GAA3640590.1"/>
    <property type="molecule type" value="Genomic_DNA"/>
</dbReference>
<comment type="caution">
    <text evidence="1">The sequence shown here is derived from an EMBL/GenBank/DDBJ whole genome shotgun (WGS) entry which is preliminary data.</text>
</comment>
<proteinExistence type="predicted"/>
<keyword evidence="2" id="KW-1185">Reference proteome</keyword>
<name>A0ABP7AUT9_9MICO</name>
<accession>A0ABP7AUT9</accession>
<organism evidence="1 2">
    <name type="scientific">Microbacterium awajiense</name>
    <dbReference type="NCBI Taxonomy" id="415214"/>
    <lineage>
        <taxon>Bacteria</taxon>
        <taxon>Bacillati</taxon>
        <taxon>Actinomycetota</taxon>
        <taxon>Actinomycetes</taxon>
        <taxon>Micrococcales</taxon>
        <taxon>Microbacteriaceae</taxon>
        <taxon>Microbacterium</taxon>
    </lineage>
</organism>
<evidence type="ECO:0000313" key="2">
    <source>
        <dbReference type="Proteomes" id="UP001501697"/>
    </source>
</evidence>
<sequence>MAGQVWADGRSGALIYRVRADLRDAPSNDLDIVSIAGAPPSHADLAADVRDYYLANTSPGGLIVLTSEHLAPLVKAAVSSDAVRGALPRRLARRGSLAEPVLAFVRASGAVDGLSKVTAELADPRFNSEGEFVSWMFAEGLSQLLHDSDAVHRGTSSFHFKTPSGSHQSQFIVVGEAYHNYARSGFAALAIWHQIGGGPVDEVLIDTASLGSVGYAVAILGHQLGNESSLANVRSFRGHAAPREAIDRWASNPGALFIISASSSGELADRIGASPRGGARAVSMYYLGTAQPPANTICDLRSHGNSGDGEDILPTEAHRGLCTLCDLGSALLEIAGDSLFPATPQTAARKIGLPDRPPWVKEHGATLFSRGLFQLNSATAAGSRRTIHFDLSRGLANEQVAAILAERLIAESDDLPDLIVHANDDCSRNLAGWWREQTGVDGIPLVRQEGLRSLAESGAERVTVFCSVVASGRSVNEISRALRDVAPRAIITYCIGMVRTWSTKRWANLESDLRIARGGRKHDVRIGFMSPLPPDHEPLIDPWGYEATVWERLVLEAESLGLEDLARGIDARLAEVLTGSFRVGAFLPHSRSDSAASTTADNRLRLTEGFAFWDRAWAQAQGFNYSDADDADVFVTVASLLNRARTEPVEAKDGPLPLLTVDAHNRVVIDPFAFNRFTDGLVQAALLRAAIPRELDYSASRALSRDIASVVGLIVEQSGTDDGAASHEFLLAIAGGRLRMREPDLRSVIHRALTRASRMENGELLRLLAIACEQRPAG</sequence>
<gene>
    <name evidence="1" type="ORF">GCM10022200_25340</name>
</gene>
<evidence type="ECO:0000313" key="1">
    <source>
        <dbReference type="EMBL" id="GAA3640590.1"/>
    </source>
</evidence>